<reference evidence="1 2" key="1">
    <citation type="submission" date="2023-03" db="EMBL/GenBank/DDBJ databases">
        <authorList>
            <person name="Shen W."/>
            <person name="Cai J."/>
        </authorList>
    </citation>
    <scope>NUCLEOTIDE SEQUENCE [LARGE SCALE GENOMIC DNA]</scope>
    <source>
        <strain evidence="1 2">D6-4</strain>
    </source>
</reference>
<dbReference type="EMBL" id="JARPYI010000016">
    <property type="protein sequence ID" value="MDT2602137.1"/>
    <property type="molecule type" value="Genomic_DNA"/>
</dbReference>
<dbReference type="NCBIfam" id="TIGR04197">
    <property type="entry name" value="T7SS_SACOL2603"/>
    <property type="match status" value="1"/>
</dbReference>
<sequence>MAGGDIKSNLGEAQQHASALKSAVGMLGQGSTASSDSQTTVAGNSDAQQAIASVSSAVASVTSAINNASGNINSVAKNFKALDDAGSQMFNRRTF</sequence>
<protein>
    <submittedName>
        <fullName evidence="1">TIGR04197 family type VII secretion effector</fullName>
    </submittedName>
</protein>
<keyword evidence="2" id="KW-1185">Reference proteome</keyword>
<dbReference type="InterPro" id="IPR021477">
    <property type="entry name" value="TVIIS_effector_SACOL2603_fam"/>
</dbReference>
<proteinExistence type="predicted"/>
<dbReference type="Proteomes" id="UP001252875">
    <property type="component" value="Unassembled WGS sequence"/>
</dbReference>
<gene>
    <name evidence="1" type="ORF">P7D85_20455</name>
</gene>
<evidence type="ECO:0000313" key="1">
    <source>
        <dbReference type="EMBL" id="MDT2602137.1"/>
    </source>
</evidence>
<comment type="caution">
    <text evidence="1">The sequence shown here is derived from an EMBL/GenBank/DDBJ whole genome shotgun (WGS) entry which is preliminary data.</text>
</comment>
<accession>A0ABU3F4U2</accession>
<name>A0ABU3F4U2_9ENTE</name>
<evidence type="ECO:0000313" key="2">
    <source>
        <dbReference type="Proteomes" id="UP001252875"/>
    </source>
</evidence>
<dbReference type="RefSeq" id="WP_088935186.1">
    <property type="nucleotide sequence ID" value="NZ_JAFLVV010000003.1"/>
</dbReference>
<organism evidence="1 2">
    <name type="scientific">Enterococcus hulanensis</name>
    <dbReference type="NCBI Taxonomy" id="2559929"/>
    <lineage>
        <taxon>Bacteria</taxon>
        <taxon>Bacillati</taxon>
        <taxon>Bacillota</taxon>
        <taxon>Bacilli</taxon>
        <taxon>Lactobacillales</taxon>
        <taxon>Enterococcaceae</taxon>
        <taxon>Enterococcus</taxon>
    </lineage>
</organism>